<feature type="transmembrane region" description="Helical" evidence="2">
    <location>
        <begin position="7"/>
        <end position="28"/>
    </location>
</feature>
<evidence type="ECO:0000313" key="4">
    <source>
        <dbReference type="Proteomes" id="UP000234366"/>
    </source>
</evidence>
<dbReference type="NCBIfam" id="NF046089">
    <property type="entry name" value="CD3337_EF1877"/>
    <property type="match status" value="1"/>
</dbReference>
<evidence type="ECO:0000256" key="1">
    <source>
        <dbReference type="SAM" id="MobiDB-lite"/>
    </source>
</evidence>
<feature type="region of interest" description="Disordered" evidence="1">
    <location>
        <begin position="770"/>
        <end position="789"/>
    </location>
</feature>
<accession>A0AAI8HJV2</accession>
<name>A0AAI8HJV2_9BACI</name>
<dbReference type="RefSeq" id="WP_101605338.1">
    <property type="nucleotide sequence ID" value="NZ_CP025001.1"/>
</dbReference>
<reference evidence="3 4" key="1">
    <citation type="submission" date="2017-11" db="EMBL/GenBank/DDBJ databases">
        <title>Genome sequence and genome mining of multiple bioactive secondary metabolites from a deep sea-derived Bacillus siamensis SCSIO 05746.</title>
        <authorList>
            <person name="Pan H.-Q."/>
            <person name="Ju J.-H."/>
        </authorList>
    </citation>
    <scope>NUCLEOTIDE SEQUENCE [LARGE SCALE GENOMIC DNA]</scope>
    <source>
        <strain evidence="3 4">SCSIO 05746</strain>
    </source>
</reference>
<feature type="transmembrane region" description="Helical" evidence="2">
    <location>
        <begin position="154"/>
        <end position="174"/>
    </location>
</feature>
<feature type="transmembrane region" description="Helical" evidence="2">
    <location>
        <begin position="399"/>
        <end position="417"/>
    </location>
</feature>
<dbReference type="Proteomes" id="UP000234366">
    <property type="component" value="Chromosome"/>
</dbReference>
<sequence length="789" mass="88126">MKKKKILIVSAVILMFITIITAVSTIAADGDTTTQPKIEKSGGVELESKRFPISRYQANNEASDKFLEGPFVGMTNVTFSFAANIVRVVDAGMDVMYNLKPIDKFADSITNVSKTVYKSLKKNFGEALFIFVGGYVVYLFFVRGSVKDAMRRSILFIVVLVIGGLWVSNAGYYMKGLNALSVEIQGKLLKAGNGLIGIVENEGIYADASKIEKGKEMEGTVAVMRNVYFEIALKKPYLIVNYDQTSAAKINEKGDSKEELSRVDKLLSYKLSDEGQKEKMKYIKEYESDKYKNDAMTIGNVFNQLGESFIAVGAAIAIGIPFLGLAFLSFLLQIIALAIVFFIPFAFIIAYVPQLAMSGFVALGRLGSVYLLKAMLGILILFVYVLCFMVDTLIPPNGFGMYLLNTVVLAAIMWIAIKKRDSIVQFVTAGKVVSVDNNMVDNMRKEYVQPSWEAAKKGAGRLSGAIGQIGKVFGNRKGKGGFEDQESPSSEGASAGGSSPGMVTGFNKGAISRTPQQNEKASLAPSSDKERKALERKPQNMRKEQPRLTPSELQKKQQLNSSARDWRREGVKAPMMDDVLKEEQEGAYKRAPMLQEKMDEKDRSDQREFVENHDVASPETNGNLHQQEEEKIKRAPLHQETMTEEERTDQQQFNEREHRAKGYEHQVAAVQRENIPPAYQEDQKETQHTPYSTVKQEYKQPNQPVIRPSETPSKVRTDGFSMEKKQSVSSKSENRFVNREVPKKVTEKPVTLKRNSPKVMNKVETLPLHDIVGRSSAKGIDRLREDERT</sequence>
<feature type="compositionally biased region" description="Basic and acidic residues" evidence="1">
    <location>
        <begin position="644"/>
        <end position="657"/>
    </location>
</feature>
<feature type="compositionally biased region" description="Basic and acidic residues" evidence="1">
    <location>
        <begin position="779"/>
        <end position="789"/>
    </location>
</feature>
<evidence type="ECO:0000313" key="3">
    <source>
        <dbReference type="EMBL" id="AUJ75365.1"/>
    </source>
</evidence>
<feature type="compositionally biased region" description="Basic and acidic residues" evidence="1">
    <location>
        <begin position="527"/>
        <end position="546"/>
    </location>
</feature>
<protein>
    <submittedName>
        <fullName evidence="3">Uncharacterized protein</fullName>
    </submittedName>
</protein>
<feature type="compositionally biased region" description="Basic and acidic residues" evidence="1">
    <location>
        <begin position="713"/>
        <end position="747"/>
    </location>
</feature>
<keyword evidence="2" id="KW-0812">Transmembrane</keyword>
<dbReference type="AlphaFoldDB" id="A0AAI8HJV2"/>
<feature type="region of interest" description="Disordered" evidence="1">
    <location>
        <begin position="677"/>
        <end position="758"/>
    </location>
</feature>
<organism evidence="3 4">
    <name type="scientific">Bacillus siamensis</name>
    <dbReference type="NCBI Taxonomy" id="659243"/>
    <lineage>
        <taxon>Bacteria</taxon>
        <taxon>Bacillati</taxon>
        <taxon>Bacillota</taxon>
        <taxon>Bacilli</taxon>
        <taxon>Bacillales</taxon>
        <taxon>Bacillaceae</taxon>
        <taxon>Bacillus</taxon>
        <taxon>Bacillus amyloliquefaciens group</taxon>
    </lineage>
</organism>
<keyword evidence="4" id="KW-1185">Reference proteome</keyword>
<feature type="compositionally biased region" description="Polar residues" evidence="1">
    <location>
        <begin position="688"/>
        <end position="703"/>
    </location>
</feature>
<proteinExistence type="predicted"/>
<feature type="transmembrane region" description="Helical" evidence="2">
    <location>
        <begin position="124"/>
        <end position="142"/>
    </location>
</feature>
<keyword evidence="2" id="KW-0472">Membrane</keyword>
<gene>
    <name evidence="3" type="ORF">CWD84_00245</name>
</gene>
<feature type="transmembrane region" description="Helical" evidence="2">
    <location>
        <begin position="309"/>
        <end position="328"/>
    </location>
</feature>
<keyword evidence="2" id="KW-1133">Transmembrane helix</keyword>
<feature type="transmembrane region" description="Helical" evidence="2">
    <location>
        <begin position="335"/>
        <end position="356"/>
    </location>
</feature>
<feature type="compositionally biased region" description="Basic and acidic residues" evidence="1">
    <location>
        <begin position="578"/>
        <end position="588"/>
    </location>
</feature>
<feature type="region of interest" description="Disordered" evidence="1">
    <location>
        <begin position="477"/>
        <end position="657"/>
    </location>
</feature>
<dbReference type="InterPro" id="IPR058112">
    <property type="entry name" value="CD3337_EF1877-like"/>
</dbReference>
<feature type="transmembrane region" description="Helical" evidence="2">
    <location>
        <begin position="368"/>
        <end position="387"/>
    </location>
</feature>
<dbReference type="EMBL" id="CP025001">
    <property type="protein sequence ID" value="AUJ75365.1"/>
    <property type="molecule type" value="Genomic_DNA"/>
</dbReference>
<evidence type="ECO:0000256" key="2">
    <source>
        <dbReference type="SAM" id="Phobius"/>
    </source>
</evidence>
<feature type="compositionally biased region" description="Basic and acidic residues" evidence="1">
    <location>
        <begin position="596"/>
        <end position="616"/>
    </location>
</feature>
<dbReference type="KEGG" id="bsia:CWD84_00245"/>